<evidence type="ECO:0000256" key="1">
    <source>
        <dbReference type="ARBA" id="ARBA00023054"/>
    </source>
</evidence>
<sequence>MSTRDKDRSGKLAAGRKKLEKFQARQQSGKKKQGSVPLLLSLPALETNALLQGAGGAPELTAPLPSLTVSCVCIMCFGHDMFLHQLSNSLSLTTPTDLPAPVANGYSNSDRWSLKARTLTPPRDRISQDSESEDSYLQAQTIDILVAEKSSLESKIHPLQTDLRHKTREVEDLRSRLQSTRLQLEENERLKLSLIEDRTKLDRSLLEERRGREEAEGALQKMKTALEDTRQENTELVSKVTGQAADLHSLQQTTSDLRSRLTMAELLNQQLSAGPSSPSGSGEGLAAGELEELQGEVGRLEGVVRSVSGERDQALGDLDALREAMIQQRQDSAQRLSELHSRLAESEAERLNLSEQLSDVSQRQYELAQHASSEHAQYQESTLVAMETLQQENQELQTQLQSQLAECDKLRRLTGELQRKVEEGEREGERLRESAIDSGALLETMSRDKEALSRAVAQNRELKTQLVELQDGFVRLSQQNMELALDVETERFHVSQLTRQLEAASQSQEEEEGLGEDKRAEIGIQTRWEEREEEEGVEVDTQTTAGEEEDTETTNHLLHQIQEVEEERESLRLQLEELVIERDSLHEEISRLHSQLTGPTRSQLSVLMTGAPPQTPKLLMTGAPLQMLRLPIRH</sequence>
<dbReference type="Proteomes" id="UP001174909">
    <property type="component" value="Unassembled WGS sequence"/>
</dbReference>
<evidence type="ECO:0000256" key="3">
    <source>
        <dbReference type="SAM" id="MobiDB-lite"/>
    </source>
</evidence>
<feature type="region of interest" description="Disordered" evidence="3">
    <location>
        <begin position="1"/>
        <end position="34"/>
    </location>
</feature>
<dbReference type="AlphaFoldDB" id="A0AA35SYK9"/>
<evidence type="ECO:0000259" key="4">
    <source>
        <dbReference type="Pfam" id="PF15070"/>
    </source>
</evidence>
<dbReference type="InterPro" id="IPR024858">
    <property type="entry name" value="GOLGA"/>
</dbReference>
<feature type="coiled-coil region" evidence="2">
    <location>
        <begin position="163"/>
        <end position="239"/>
    </location>
</feature>
<feature type="coiled-coil region" evidence="2">
    <location>
        <begin position="329"/>
        <end position="427"/>
    </location>
</feature>
<evidence type="ECO:0000256" key="2">
    <source>
        <dbReference type="SAM" id="Coils"/>
    </source>
</evidence>
<dbReference type="PANTHER" id="PTHR10881">
    <property type="entry name" value="GOLGIN SUBFAMILY A MEMBER-RELATED"/>
    <property type="match status" value="1"/>
</dbReference>
<protein>
    <submittedName>
        <fullName evidence="5">Golgin subfamily A member 2</fullName>
    </submittedName>
</protein>
<comment type="caution">
    <text evidence="5">The sequence shown here is derived from an EMBL/GenBank/DDBJ whole genome shotgun (WGS) entry which is preliminary data.</text>
</comment>
<proteinExistence type="predicted"/>
<dbReference type="InterPro" id="IPR043976">
    <property type="entry name" value="GOLGA_cons_dom"/>
</dbReference>
<keyword evidence="1 2" id="KW-0175">Coiled coil</keyword>
<organism evidence="5 6">
    <name type="scientific">Geodia barretti</name>
    <name type="common">Barrett's horny sponge</name>
    <dbReference type="NCBI Taxonomy" id="519541"/>
    <lineage>
        <taxon>Eukaryota</taxon>
        <taxon>Metazoa</taxon>
        <taxon>Porifera</taxon>
        <taxon>Demospongiae</taxon>
        <taxon>Heteroscleromorpha</taxon>
        <taxon>Tetractinellida</taxon>
        <taxon>Astrophorina</taxon>
        <taxon>Geodiidae</taxon>
        <taxon>Geodia</taxon>
    </lineage>
</organism>
<reference evidence="5" key="1">
    <citation type="submission" date="2023-03" db="EMBL/GenBank/DDBJ databases">
        <authorList>
            <person name="Steffen K."/>
            <person name="Cardenas P."/>
        </authorList>
    </citation>
    <scope>NUCLEOTIDE SEQUENCE</scope>
</reference>
<accession>A0AA35SYK9</accession>
<keyword evidence="6" id="KW-1185">Reference proteome</keyword>
<feature type="coiled-coil region" evidence="2">
    <location>
        <begin position="554"/>
        <end position="595"/>
    </location>
</feature>
<feature type="compositionally biased region" description="Basic and acidic residues" evidence="3">
    <location>
        <begin position="1"/>
        <end position="10"/>
    </location>
</feature>
<dbReference type="GO" id="GO:0005794">
    <property type="term" value="C:Golgi apparatus"/>
    <property type="evidence" value="ECO:0007669"/>
    <property type="project" value="InterPro"/>
</dbReference>
<feature type="domain" description="Golgin subfamily A conserved" evidence="4">
    <location>
        <begin position="303"/>
        <end position="510"/>
    </location>
</feature>
<evidence type="ECO:0000313" key="6">
    <source>
        <dbReference type="Proteomes" id="UP001174909"/>
    </source>
</evidence>
<dbReference type="PANTHER" id="PTHR10881:SF46">
    <property type="entry name" value="GOLGIN SUBFAMILY A MEMBER 2"/>
    <property type="match status" value="1"/>
</dbReference>
<dbReference type="EMBL" id="CASHTH010002958">
    <property type="protein sequence ID" value="CAI8037758.1"/>
    <property type="molecule type" value="Genomic_DNA"/>
</dbReference>
<name>A0AA35SYK9_GEOBA</name>
<evidence type="ECO:0000313" key="5">
    <source>
        <dbReference type="EMBL" id="CAI8037758.1"/>
    </source>
</evidence>
<gene>
    <name evidence="5" type="ORF">GBAR_LOCUS21117</name>
</gene>
<dbReference type="Pfam" id="PF15070">
    <property type="entry name" value="GOLGA2L5"/>
    <property type="match status" value="1"/>
</dbReference>
<feature type="coiled-coil region" evidence="2">
    <location>
        <begin position="452"/>
        <end position="479"/>
    </location>
</feature>
<feature type="region of interest" description="Disordered" evidence="3">
    <location>
        <begin position="502"/>
        <end position="554"/>
    </location>
</feature>